<dbReference type="OrthoDB" id="10490805at2759"/>
<comment type="caution">
    <text evidence="1">The sequence shown here is derived from an EMBL/GenBank/DDBJ whole genome shotgun (WGS) entry which is preliminary data.</text>
</comment>
<reference evidence="1" key="1">
    <citation type="submission" date="2021-06" db="EMBL/GenBank/DDBJ databases">
        <authorList>
            <person name="Kallberg Y."/>
            <person name="Tangrot J."/>
            <person name="Rosling A."/>
        </authorList>
    </citation>
    <scope>NUCLEOTIDE SEQUENCE</scope>
    <source>
        <strain evidence="1">MT106</strain>
    </source>
</reference>
<dbReference type="AlphaFoldDB" id="A0A9N9FST0"/>
<keyword evidence="2" id="KW-1185">Reference proteome</keyword>
<dbReference type="Proteomes" id="UP000789831">
    <property type="component" value="Unassembled WGS sequence"/>
</dbReference>
<dbReference type="EMBL" id="CAJVPL010001185">
    <property type="protein sequence ID" value="CAG8557541.1"/>
    <property type="molecule type" value="Genomic_DNA"/>
</dbReference>
<organism evidence="1 2">
    <name type="scientific">Ambispora gerdemannii</name>
    <dbReference type="NCBI Taxonomy" id="144530"/>
    <lineage>
        <taxon>Eukaryota</taxon>
        <taxon>Fungi</taxon>
        <taxon>Fungi incertae sedis</taxon>
        <taxon>Mucoromycota</taxon>
        <taxon>Glomeromycotina</taxon>
        <taxon>Glomeromycetes</taxon>
        <taxon>Archaeosporales</taxon>
        <taxon>Ambisporaceae</taxon>
        <taxon>Ambispora</taxon>
    </lineage>
</organism>
<sequence length="81" mass="9339">MNKLLTLFFGRSRDPNVIVDNIRDRDITNNNDKEETRKLSNALKNLLEQFSSITNPGGQDEHLLECVQNWILLSSIFGYTI</sequence>
<protein>
    <submittedName>
        <fullName evidence="1">10102_t:CDS:1</fullName>
    </submittedName>
</protein>
<evidence type="ECO:0000313" key="2">
    <source>
        <dbReference type="Proteomes" id="UP000789831"/>
    </source>
</evidence>
<proteinExistence type="predicted"/>
<accession>A0A9N9FST0</accession>
<evidence type="ECO:0000313" key="1">
    <source>
        <dbReference type="EMBL" id="CAG8557541.1"/>
    </source>
</evidence>
<gene>
    <name evidence="1" type="ORF">AGERDE_LOCUS6987</name>
</gene>
<name>A0A9N9FST0_9GLOM</name>